<accession>A0A6C0KCX5</accession>
<dbReference type="AlphaFoldDB" id="A0A6C0KCX5"/>
<reference evidence="1" key="1">
    <citation type="journal article" date="2020" name="Nature">
        <title>Giant virus diversity and host interactions through global metagenomics.</title>
        <authorList>
            <person name="Schulz F."/>
            <person name="Roux S."/>
            <person name="Paez-Espino D."/>
            <person name="Jungbluth S."/>
            <person name="Walsh D.A."/>
            <person name="Denef V.J."/>
            <person name="McMahon K.D."/>
            <person name="Konstantinidis K.T."/>
            <person name="Eloe-Fadrosh E.A."/>
            <person name="Kyrpides N.C."/>
            <person name="Woyke T."/>
        </authorList>
    </citation>
    <scope>NUCLEOTIDE SEQUENCE</scope>
    <source>
        <strain evidence="1">GVMAG-S-1102113-126</strain>
    </source>
</reference>
<proteinExistence type="predicted"/>
<sequence>MFDIFAETSAGEKAFVLLRDPVKMVCEYKQNVTNYILNKASESAEPTQPVGLQFP</sequence>
<protein>
    <submittedName>
        <fullName evidence="1">Uncharacterized protein</fullName>
    </submittedName>
</protein>
<evidence type="ECO:0000313" key="1">
    <source>
        <dbReference type="EMBL" id="QHU14577.1"/>
    </source>
</evidence>
<name>A0A6C0KCX5_9ZZZZ</name>
<dbReference type="EMBL" id="MN740844">
    <property type="protein sequence ID" value="QHU14577.1"/>
    <property type="molecule type" value="Genomic_DNA"/>
</dbReference>
<organism evidence="1">
    <name type="scientific">viral metagenome</name>
    <dbReference type="NCBI Taxonomy" id="1070528"/>
    <lineage>
        <taxon>unclassified sequences</taxon>
        <taxon>metagenomes</taxon>
        <taxon>organismal metagenomes</taxon>
    </lineage>
</organism>